<dbReference type="CDD" id="cd06186">
    <property type="entry name" value="NOX_Duox_like_FAD_NADP"/>
    <property type="match status" value="1"/>
</dbReference>
<feature type="transmembrane region" description="Helical" evidence="9">
    <location>
        <begin position="55"/>
        <end position="75"/>
    </location>
</feature>
<dbReference type="Pfam" id="PF01794">
    <property type="entry name" value="Ferric_reduct"/>
    <property type="match status" value="1"/>
</dbReference>
<dbReference type="InterPro" id="IPR013121">
    <property type="entry name" value="Fe_red_NAD-bd_6"/>
</dbReference>
<evidence type="ECO:0000256" key="5">
    <source>
        <dbReference type="ARBA" id="ARBA00022989"/>
    </source>
</evidence>
<keyword evidence="8" id="KW-0175">Coiled coil</keyword>
<dbReference type="InterPro" id="IPR013130">
    <property type="entry name" value="Fe3_Rdtase_TM_dom"/>
</dbReference>
<dbReference type="PROSITE" id="PS51384">
    <property type="entry name" value="FAD_FR"/>
    <property type="match status" value="1"/>
</dbReference>
<dbReference type="Gene3D" id="3.40.50.80">
    <property type="entry name" value="Nucleotide-binding domain of ferredoxin-NADP reductase (FNR) module"/>
    <property type="match status" value="2"/>
</dbReference>
<keyword evidence="4" id="KW-0274">FAD</keyword>
<protein>
    <recommendedName>
        <fullName evidence="10">FAD-binding FR-type domain-containing protein</fullName>
    </recommendedName>
</protein>
<evidence type="ECO:0000256" key="9">
    <source>
        <dbReference type="SAM" id="Phobius"/>
    </source>
</evidence>
<feature type="transmembrane region" description="Helical" evidence="9">
    <location>
        <begin position="587"/>
        <end position="610"/>
    </location>
</feature>
<evidence type="ECO:0000256" key="8">
    <source>
        <dbReference type="SAM" id="Coils"/>
    </source>
</evidence>
<feature type="transmembrane region" description="Helical" evidence="9">
    <location>
        <begin position="545"/>
        <end position="567"/>
    </location>
</feature>
<dbReference type="InterPro" id="IPR050369">
    <property type="entry name" value="RBOH/FRE"/>
</dbReference>
<feature type="transmembrane region" description="Helical" evidence="9">
    <location>
        <begin position="7"/>
        <end position="28"/>
    </location>
</feature>
<evidence type="ECO:0000256" key="2">
    <source>
        <dbReference type="ARBA" id="ARBA00022630"/>
    </source>
</evidence>
<evidence type="ECO:0000256" key="7">
    <source>
        <dbReference type="ARBA" id="ARBA00023136"/>
    </source>
</evidence>
<organism evidence="11 12">
    <name type="scientific">Stephania japonica</name>
    <dbReference type="NCBI Taxonomy" id="461633"/>
    <lineage>
        <taxon>Eukaryota</taxon>
        <taxon>Viridiplantae</taxon>
        <taxon>Streptophyta</taxon>
        <taxon>Embryophyta</taxon>
        <taxon>Tracheophyta</taxon>
        <taxon>Spermatophyta</taxon>
        <taxon>Magnoliopsida</taxon>
        <taxon>Ranunculales</taxon>
        <taxon>Menispermaceae</taxon>
        <taxon>Menispermoideae</taxon>
        <taxon>Cissampelideae</taxon>
        <taxon>Stephania</taxon>
    </lineage>
</organism>
<comment type="caution">
    <text evidence="11">The sequence shown here is derived from an EMBL/GenBank/DDBJ whole genome shotgun (WGS) entry which is preliminary data.</text>
</comment>
<feature type="transmembrane region" description="Helical" evidence="9">
    <location>
        <begin position="108"/>
        <end position="131"/>
    </location>
</feature>
<dbReference type="SFLD" id="SFLDG01168">
    <property type="entry name" value="Ferric_reductase_subgroup_(FRE"/>
    <property type="match status" value="1"/>
</dbReference>
<reference evidence="11 12" key="1">
    <citation type="submission" date="2024-01" db="EMBL/GenBank/DDBJ databases">
        <title>Genome assemblies of Stephania.</title>
        <authorList>
            <person name="Yang L."/>
        </authorList>
    </citation>
    <scope>NUCLEOTIDE SEQUENCE [LARGE SCALE GENOMIC DNA]</scope>
    <source>
        <strain evidence="11">QJT</strain>
        <tissue evidence="11">Leaf</tissue>
    </source>
</reference>
<dbReference type="AlphaFoldDB" id="A0AAP0NTL6"/>
<keyword evidence="12" id="KW-1185">Reference proteome</keyword>
<evidence type="ECO:0000313" key="12">
    <source>
        <dbReference type="Proteomes" id="UP001417504"/>
    </source>
</evidence>
<comment type="subcellular location">
    <subcellularLocation>
        <location evidence="1">Membrane</location>
        <topology evidence="1">Multi-pass membrane protein</topology>
    </subcellularLocation>
</comment>
<dbReference type="PRINTS" id="PR00466">
    <property type="entry name" value="GP91PHOX"/>
</dbReference>
<dbReference type="InterPro" id="IPR039261">
    <property type="entry name" value="FNR_nucleotide-bd"/>
</dbReference>
<dbReference type="InterPro" id="IPR000778">
    <property type="entry name" value="Cyt_b245_heavy_chain"/>
</dbReference>
<evidence type="ECO:0000256" key="4">
    <source>
        <dbReference type="ARBA" id="ARBA00022827"/>
    </source>
</evidence>
<dbReference type="GO" id="GO:0005886">
    <property type="term" value="C:plasma membrane"/>
    <property type="evidence" value="ECO:0007669"/>
    <property type="project" value="TreeGrafter"/>
</dbReference>
<feature type="transmembrane region" description="Helical" evidence="9">
    <location>
        <begin position="430"/>
        <end position="450"/>
    </location>
</feature>
<evidence type="ECO:0000256" key="3">
    <source>
        <dbReference type="ARBA" id="ARBA00022692"/>
    </source>
</evidence>
<dbReference type="PANTHER" id="PTHR11972">
    <property type="entry name" value="NADPH OXIDASE"/>
    <property type="match status" value="1"/>
</dbReference>
<accession>A0AAP0NTL6</accession>
<dbReference type="SFLD" id="SFLDS00052">
    <property type="entry name" value="Ferric_Reductase_Domain"/>
    <property type="match status" value="1"/>
</dbReference>
<evidence type="ECO:0000259" key="10">
    <source>
        <dbReference type="PROSITE" id="PS51384"/>
    </source>
</evidence>
<keyword evidence="7 9" id="KW-0472">Membrane</keyword>
<keyword evidence="2" id="KW-0285">Flavoprotein</keyword>
<evidence type="ECO:0000313" key="11">
    <source>
        <dbReference type="EMBL" id="KAK9117295.1"/>
    </source>
</evidence>
<proteinExistence type="predicted"/>
<feature type="domain" description="FAD-binding FR-type" evidence="10">
    <location>
        <begin position="304"/>
        <end position="423"/>
    </location>
</feature>
<name>A0AAP0NTL6_9MAGN</name>
<evidence type="ECO:0000256" key="1">
    <source>
        <dbReference type="ARBA" id="ARBA00004141"/>
    </source>
</evidence>
<dbReference type="InterPro" id="IPR017927">
    <property type="entry name" value="FAD-bd_FR_type"/>
</dbReference>
<keyword evidence="3 9" id="KW-0812">Transmembrane</keyword>
<feature type="transmembrane region" description="Helical" evidence="9">
    <location>
        <begin position="159"/>
        <end position="179"/>
    </location>
</feature>
<dbReference type="Pfam" id="PF08022">
    <property type="entry name" value="FAD_binding_8"/>
    <property type="match status" value="1"/>
</dbReference>
<sequence length="710" mass="80699">MAMPSAVLITLKSVVILLFAVWVCLWLLKPTDFWTKTWHKAEDRADNTIFGYQGLNFAVCSFPLISVAIFGFVYLHFRAEEPKNRFGDRSKRVSITSLTNPFIVRGPLGILSLCEILVAALFIIFLAWTVYARVSNDFMKMTPVKSLKLNEWQYKFMRFGTRFGLVAEACLALLLLPILRGMAVFRLIGLSFEASVRYHVWLGTAMIFFATLHGSITLFIWGVKHQIQDEMWKWQSTGRVYLAGEIALLTGLVIWITSLPWIRRKQFELFYYTHHLYALFLLAFLIHGGDRHFYMVFPGVFLFALDKVLRIIQSRVETCVVSARIFPCRAIELTLPKHPGLKYTPTSVIFLKVPSISRLQWHLFSITSSSTADDETLSVIVKGEGWWTNALYNRIVTAVDSKTHQVKYLPVSVEGPYGPISMDFLRYDNLLLLAGGIGITPFLSILQEIASTQDRNKSELPKKVQLIYTVKKSQDITLLSPILSLLTNQIEDQLHLRLKIFVTQELQSATNLRELLNELTDQVQTVNFETESVNNVARGFESFPWLAAIALFSSIKFMISLVCLDHAFLHSEKKTSKKKNPSWFTDILLLCSFVIAILSGTFIVAITRWWKTRNDARAVYRKPSEGTDMSCIEASYELEEHEVHYGRRPNFGDIFSKLASQSAGSTVGVFVCGPESMKQSVASLCKPNLQGLCAKRSTPSFCFHSLNFEL</sequence>
<feature type="transmembrane region" description="Helical" evidence="9">
    <location>
        <begin position="269"/>
        <end position="286"/>
    </location>
</feature>
<evidence type="ECO:0000256" key="6">
    <source>
        <dbReference type="ARBA" id="ARBA00023002"/>
    </source>
</evidence>
<dbReference type="InterPro" id="IPR013112">
    <property type="entry name" value="FAD-bd_8"/>
</dbReference>
<keyword evidence="6" id="KW-0560">Oxidoreductase</keyword>
<feature type="transmembrane region" description="Helical" evidence="9">
    <location>
        <begin position="200"/>
        <end position="221"/>
    </location>
</feature>
<gene>
    <name evidence="11" type="ORF">Sjap_016242</name>
</gene>
<dbReference type="GO" id="GO:0000293">
    <property type="term" value="F:ferric-chelate reductase activity"/>
    <property type="evidence" value="ECO:0007669"/>
    <property type="project" value="TreeGrafter"/>
</dbReference>
<dbReference type="EMBL" id="JBBNAE010000006">
    <property type="protein sequence ID" value="KAK9117295.1"/>
    <property type="molecule type" value="Genomic_DNA"/>
</dbReference>
<dbReference type="SUPFAM" id="SSF52343">
    <property type="entry name" value="Ferredoxin reductase-like, C-terminal NADP-linked domain"/>
    <property type="match status" value="1"/>
</dbReference>
<feature type="coiled-coil region" evidence="8">
    <location>
        <begin position="502"/>
        <end position="529"/>
    </location>
</feature>
<dbReference type="PANTHER" id="PTHR11972:SF155">
    <property type="entry name" value="FERRIC REDUCTION OXIDASE 8, MITOCHONDRIAL"/>
    <property type="match status" value="1"/>
</dbReference>
<dbReference type="Pfam" id="PF08030">
    <property type="entry name" value="NAD_binding_6"/>
    <property type="match status" value="1"/>
</dbReference>
<dbReference type="Proteomes" id="UP001417504">
    <property type="component" value="Unassembled WGS sequence"/>
</dbReference>
<keyword evidence="5 9" id="KW-1133">Transmembrane helix</keyword>
<feature type="transmembrane region" description="Helical" evidence="9">
    <location>
        <begin position="241"/>
        <end position="262"/>
    </location>
</feature>